<evidence type="ECO:0008006" key="5">
    <source>
        <dbReference type="Google" id="ProtNLM"/>
    </source>
</evidence>
<dbReference type="RefSeq" id="WP_344733222.1">
    <property type="nucleotide sequence ID" value="NZ_BAAAZH010000013.1"/>
</dbReference>
<name>A0ABP7XIT4_9ACTN</name>
<protein>
    <recommendedName>
        <fullName evidence="5">DUF4115 domain-containing protein</fullName>
    </recommendedName>
</protein>
<sequence length="235" mass="23698">MTDEHPGHSDRPDQPGDPEDGALRDALARLDPAAALTPADPARTARLVEDTMAAPETDPTHTRTPLLAAIVAVVVLLAAVAGFSALRDDTPEEPASATGTATASASTSASASASASPSPEAATVLTLPEAAAARCPAPTAEVLGNAAVAVAGTVESITDGVATVAVDEVFTGDPGTTLEIQAPSAEFRARLAAVDLREGGRYLLAGTDDGRLLVCGFSGAYDADLLALYQQAFPR</sequence>
<keyword evidence="2" id="KW-1133">Transmembrane helix</keyword>
<keyword evidence="2" id="KW-0472">Membrane</keyword>
<evidence type="ECO:0000256" key="2">
    <source>
        <dbReference type="SAM" id="Phobius"/>
    </source>
</evidence>
<comment type="caution">
    <text evidence="3">The sequence shown here is derived from an EMBL/GenBank/DDBJ whole genome shotgun (WGS) entry which is preliminary data.</text>
</comment>
<dbReference type="Proteomes" id="UP001501495">
    <property type="component" value="Unassembled WGS sequence"/>
</dbReference>
<feature type="region of interest" description="Disordered" evidence="1">
    <location>
        <begin position="1"/>
        <end position="42"/>
    </location>
</feature>
<feature type="transmembrane region" description="Helical" evidence="2">
    <location>
        <begin position="66"/>
        <end position="86"/>
    </location>
</feature>
<organism evidence="3 4">
    <name type="scientific">Nocardioides fonticola</name>
    <dbReference type="NCBI Taxonomy" id="450363"/>
    <lineage>
        <taxon>Bacteria</taxon>
        <taxon>Bacillati</taxon>
        <taxon>Actinomycetota</taxon>
        <taxon>Actinomycetes</taxon>
        <taxon>Propionibacteriales</taxon>
        <taxon>Nocardioidaceae</taxon>
        <taxon>Nocardioides</taxon>
    </lineage>
</organism>
<reference evidence="4" key="1">
    <citation type="journal article" date="2019" name="Int. J. Syst. Evol. Microbiol.">
        <title>The Global Catalogue of Microorganisms (GCM) 10K type strain sequencing project: providing services to taxonomists for standard genome sequencing and annotation.</title>
        <authorList>
            <consortium name="The Broad Institute Genomics Platform"/>
            <consortium name="The Broad Institute Genome Sequencing Center for Infectious Disease"/>
            <person name="Wu L."/>
            <person name="Ma J."/>
        </authorList>
    </citation>
    <scope>NUCLEOTIDE SEQUENCE [LARGE SCALE GENOMIC DNA]</scope>
    <source>
        <strain evidence="4">JCM 16703</strain>
    </source>
</reference>
<gene>
    <name evidence="3" type="ORF">GCM10022215_20060</name>
</gene>
<evidence type="ECO:0000313" key="3">
    <source>
        <dbReference type="EMBL" id="GAA4118485.1"/>
    </source>
</evidence>
<proteinExistence type="predicted"/>
<feature type="compositionally biased region" description="Low complexity" evidence="1">
    <location>
        <begin position="29"/>
        <end position="42"/>
    </location>
</feature>
<keyword evidence="2" id="KW-0812">Transmembrane</keyword>
<evidence type="ECO:0000313" key="4">
    <source>
        <dbReference type="Proteomes" id="UP001501495"/>
    </source>
</evidence>
<accession>A0ABP7XIT4</accession>
<dbReference type="EMBL" id="BAAAZH010000013">
    <property type="protein sequence ID" value="GAA4118485.1"/>
    <property type="molecule type" value="Genomic_DNA"/>
</dbReference>
<evidence type="ECO:0000256" key="1">
    <source>
        <dbReference type="SAM" id="MobiDB-lite"/>
    </source>
</evidence>
<feature type="compositionally biased region" description="Basic and acidic residues" evidence="1">
    <location>
        <begin position="1"/>
        <end position="14"/>
    </location>
</feature>
<keyword evidence="4" id="KW-1185">Reference proteome</keyword>